<dbReference type="AlphaFoldDB" id="A0AA91TN81"/>
<keyword evidence="1" id="KW-1133">Transmembrane helix</keyword>
<evidence type="ECO:0000313" key="2">
    <source>
        <dbReference type="EMBL" id="PAD81130.1"/>
    </source>
</evidence>
<feature type="transmembrane region" description="Helical" evidence="1">
    <location>
        <begin position="21"/>
        <end position="37"/>
    </location>
</feature>
<protein>
    <submittedName>
        <fullName evidence="2">Uncharacterized protein</fullName>
    </submittedName>
</protein>
<gene>
    <name evidence="2" type="ORF">CHH57_21850</name>
</gene>
<proteinExistence type="predicted"/>
<keyword evidence="1" id="KW-0812">Transmembrane</keyword>
<name>A0AA91TN81_NIACI</name>
<dbReference type="EMBL" id="NPBQ01000132">
    <property type="protein sequence ID" value="PAD81130.1"/>
    <property type="molecule type" value="Genomic_DNA"/>
</dbReference>
<evidence type="ECO:0000256" key="1">
    <source>
        <dbReference type="SAM" id="Phobius"/>
    </source>
</evidence>
<dbReference type="RefSeq" id="WP_095333673.1">
    <property type="nucleotide sequence ID" value="NZ_CP026033.1"/>
</dbReference>
<feature type="transmembrane region" description="Helical" evidence="1">
    <location>
        <begin position="43"/>
        <end position="64"/>
    </location>
</feature>
<reference evidence="2 3" key="1">
    <citation type="submission" date="2017-07" db="EMBL/GenBank/DDBJ databases">
        <title>Isolation and whole genome analysis of endospore-forming bacteria from heroin.</title>
        <authorList>
            <person name="Kalinowski J."/>
            <person name="Ahrens B."/>
            <person name="Al-Dilaimi A."/>
            <person name="Winkler A."/>
            <person name="Wibberg D."/>
            <person name="Schleenbecker U."/>
            <person name="Ruckert C."/>
            <person name="Wolfel R."/>
            <person name="Grass G."/>
        </authorList>
    </citation>
    <scope>NUCLEOTIDE SEQUENCE [LARGE SCALE GENOMIC DNA]</scope>
    <source>
        <strain evidence="2 3">7521-2</strain>
    </source>
</reference>
<sequence length="111" mass="12840">MTTKQVNQMIRQLNQKRIKPTVISLTIKLQIIVLILRQKKKRIVYYLLILLKRLSMLAFGYKLLIIRILQNYAFSISQLEKPVNPYDADSVQYLQDVISLSGKTMADGAIT</sequence>
<dbReference type="Proteomes" id="UP000216961">
    <property type="component" value="Unassembled WGS sequence"/>
</dbReference>
<evidence type="ECO:0000313" key="3">
    <source>
        <dbReference type="Proteomes" id="UP000216961"/>
    </source>
</evidence>
<accession>A0AA91TN81</accession>
<organism evidence="2 3">
    <name type="scientific">Niallia circulans</name>
    <name type="common">Bacillus circulans</name>
    <dbReference type="NCBI Taxonomy" id="1397"/>
    <lineage>
        <taxon>Bacteria</taxon>
        <taxon>Bacillati</taxon>
        <taxon>Bacillota</taxon>
        <taxon>Bacilli</taxon>
        <taxon>Bacillales</taxon>
        <taxon>Bacillaceae</taxon>
        <taxon>Niallia</taxon>
    </lineage>
</organism>
<keyword evidence="1" id="KW-0472">Membrane</keyword>
<comment type="caution">
    <text evidence="2">The sequence shown here is derived from an EMBL/GenBank/DDBJ whole genome shotgun (WGS) entry which is preliminary data.</text>
</comment>